<keyword evidence="1" id="KW-1133">Transmembrane helix</keyword>
<gene>
    <name evidence="2" type="ORF">EMA8858_01887</name>
</gene>
<dbReference type="Proteomes" id="UP000837932">
    <property type="component" value="Unassembled WGS sequence"/>
</dbReference>
<name>A0ABM9AR64_9BACT</name>
<evidence type="ECO:0000313" key="3">
    <source>
        <dbReference type="Proteomes" id="UP000837932"/>
    </source>
</evidence>
<feature type="transmembrane region" description="Helical" evidence="1">
    <location>
        <begin position="54"/>
        <end position="73"/>
    </location>
</feature>
<feature type="transmembrane region" description="Helical" evidence="1">
    <location>
        <begin position="7"/>
        <end position="26"/>
    </location>
</feature>
<feature type="transmembrane region" description="Helical" evidence="1">
    <location>
        <begin position="249"/>
        <end position="277"/>
    </location>
</feature>
<accession>A0ABM9AR64</accession>
<reference evidence="2" key="1">
    <citation type="submission" date="2021-12" db="EMBL/GenBank/DDBJ databases">
        <authorList>
            <person name="Rodrigo-Torres L."/>
            <person name="Arahal R. D."/>
            <person name="Lucena T."/>
        </authorList>
    </citation>
    <scope>NUCLEOTIDE SEQUENCE</scope>
    <source>
        <strain evidence="2">CECT 8858</strain>
    </source>
</reference>
<evidence type="ECO:0000256" key="1">
    <source>
        <dbReference type="SAM" id="Phobius"/>
    </source>
</evidence>
<protein>
    <submittedName>
        <fullName evidence="2">Uncharacterized protein</fullName>
    </submittedName>
</protein>
<comment type="caution">
    <text evidence="2">The sequence shown here is derived from an EMBL/GenBank/DDBJ whole genome shotgun (WGS) entry which is preliminary data.</text>
</comment>
<dbReference type="EMBL" id="CAKLPY010000001">
    <property type="protein sequence ID" value="CAH0995760.1"/>
    <property type="molecule type" value="Genomic_DNA"/>
</dbReference>
<sequence>MTKTAHRIYLGTMTSIVILVTIYLFYRGLPYYKTSIEERFYHVDHKILKPSGPIGHGLGITGTLLMIIGVFGYQARKYMKSLARVWVLKHWLEFHIFLCTLGPIMILFHTSFKFGGLVSISFWSMVAVVASGVVGRFIYLQIPRTIQGRELSLNEIRGMQTELAEKIEIELSSEKLNEILALTKRSSSKKNIIAQYLADWKLKINIKQQLKKTNLERQKLNGVMSLVSNELNMNRKIERLQVMQKWFNYWHVIHLPFAIIMLVIMLIHVGVTIAFGYKWIF</sequence>
<keyword evidence="3" id="KW-1185">Reference proteome</keyword>
<proteinExistence type="predicted"/>
<organism evidence="2 3">
    <name type="scientific">Emticicia aquatica</name>
    <dbReference type="NCBI Taxonomy" id="1681835"/>
    <lineage>
        <taxon>Bacteria</taxon>
        <taxon>Pseudomonadati</taxon>
        <taxon>Bacteroidota</taxon>
        <taxon>Cytophagia</taxon>
        <taxon>Cytophagales</taxon>
        <taxon>Leadbetterellaceae</taxon>
        <taxon>Emticicia</taxon>
    </lineage>
</organism>
<keyword evidence="1" id="KW-0812">Transmembrane</keyword>
<evidence type="ECO:0000313" key="2">
    <source>
        <dbReference type="EMBL" id="CAH0995760.1"/>
    </source>
</evidence>
<keyword evidence="1" id="KW-0472">Membrane</keyword>
<feature type="transmembrane region" description="Helical" evidence="1">
    <location>
        <begin position="118"/>
        <end position="139"/>
    </location>
</feature>
<dbReference type="RefSeq" id="WP_238806302.1">
    <property type="nucleotide sequence ID" value="NZ_CAKLPY010000001.1"/>
</dbReference>
<feature type="transmembrane region" description="Helical" evidence="1">
    <location>
        <begin position="94"/>
        <end position="112"/>
    </location>
</feature>